<sequence>MHTDFEKIKRGSLMINSLCIYTHLKEDGVLKKYVSLLEYLNGEKIEIGKAVHYYNDFIFELLDKSNGSSLKKYIIDRIFLDNNSFTKMIDTNNFSNEYIIKQVKYELKALEYICSISSEDLKEIIIYKTKAIDFEDEIIRNLMDFEDDINNEYSSYKAIDKLKLSILNCDGWGESLDNIIEFYKMYGTGIFGEYRAFVWENEDGKCYLRGVDSPDPVKLKDLVGYEEQKRKIIENTKQFLNGYGANNLLLYGQRGTGKSSTVKAIINEFYKDGLRLIEVDKDKLVDFTKIIRILKNKNLKFIVFVDDLVFEEGEASYSALKTILEGGVENRSNNMLIYATTNRKHLIKETFSERGDEIHAMDSVEEKLSLSDRFGITVSFYSPDQKEYLAIIDGIADAEGIDVDKEYLHREALKWARYQNARSPRTARQFMSWLEGDLKNNYY</sequence>
<dbReference type="Gene3D" id="3.40.50.300">
    <property type="entry name" value="P-loop containing nucleotide triphosphate hydrolases"/>
    <property type="match status" value="1"/>
</dbReference>
<dbReference type="AlphaFoldDB" id="A0AAP9RE62"/>
<dbReference type="CDD" id="cd00009">
    <property type="entry name" value="AAA"/>
    <property type="match status" value="1"/>
</dbReference>
<protein>
    <submittedName>
        <fullName evidence="2">ATP-binding protein</fullName>
    </submittedName>
</protein>
<dbReference type="GO" id="GO:0005524">
    <property type="term" value="F:ATP binding"/>
    <property type="evidence" value="ECO:0007669"/>
    <property type="project" value="UniProtKB-KW"/>
</dbReference>
<organism evidence="2 3">
    <name type="scientific">Clostridium butyricum</name>
    <dbReference type="NCBI Taxonomy" id="1492"/>
    <lineage>
        <taxon>Bacteria</taxon>
        <taxon>Bacillati</taxon>
        <taxon>Bacillota</taxon>
        <taxon>Clostridia</taxon>
        <taxon>Eubacteriales</taxon>
        <taxon>Clostridiaceae</taxon>
        <taxon>Clostridium</taxon>
    </lineage>
</organism>
<dbReference type="InterPro" id="IPR008533">
    <property type="entry name" value="DUF815"/>
</dbReference>
<dbReference type="Proteomes" id="UP000515243">
    <property type="component" value="Chromosome 1"/>
</dbReference>
<name>A0AAP9RE62_CLOBU</name>
<accession>A0AAP9RE62</accession>
<evidence type="ECO:0000259" key="1">
    <source>
        <dbReference type="SMART" id="SM00382"/>
    </source>
</evidence>
<gene>
    <name evidence="2" type="ORF">FF104_08945</name>
</gene>
<reference evidence="2 3" key="1">
    <citation type="submission" date="2019-05" db="EMBL/GenBank/DDBJ databases">
        <authorList>
            <person name="Schori C."/>
            <person name="Ahrens C."/>
        </authorList>
    </citation>
    <scope>NUCLEOTIDE SEQUENCE [LARGE SCALE GENOMIC DNA]</scope>
    <source>
        <strain evidence="2 3">DSM 10702</strain>
    </source>
</reference>
<proteinExistence type="predicted"/>
<dbReference type="Pfam" id="PF05673">
    <property type="entry name" value="DUF815"/>
    <property type="match status" value="1"/>
</dbReference>
<feature type="domain" description="AAA+ ATPase" evidence="1">
    <location>
        <begin position="244"/>
        <end position="365"/>
    </location>
</feature>
<dbReference type="EMBL" id="CP040626">
    <property type="protein sequence ID" value="QMW91090.1"/>
    <property type="molecule type" value="Genomic_DNA"/>
</dbReference>
<evidence type="ECO:0000313" key="2">
    <source>
        <dbReference type="EMBL" id="QMW91090.1"/>
    </source>
</evidence>
<evidence type="ECO:0000313" key="3">
    <source>
        <dbReference type="Proteomes" id="UP000515243"/>
    </source>
</evidence>
<keyword evidence="2" id="KW-0547">Nucleotide-binding</keyword>
<dbReference type="InterPro" id="IPR027417">
    <property type="entry name" value="P-loop_NTPase"/>
</dbReference>
<dbReference type="SMART" id="SM00382">
    <property type="entry name" value="AAA"/>
    <property type="match status" value="1"/>
</dbReference>
<dbReference type="SUPFAM" id="SSF52540">
    <property type="entry name" value="P-loop containing nucleoside triphosphate hydrolases"/>
    <property type="match status" value="1"/>
</dbReference>
<keyword evidence="2" id="KW-0067">ATP-binding</keyword>
<dbReference type="InterPro" id="IPR003593">
    <property type="entry name" value="AAA+_ATPase"/>
</dbReference>
<dbReference type="GeneID" id="92944297"/>
<dbReference type="PANTHER" id="PTHR42935">
    <property type="entry name" value="SLR0930 PROTEIN"/>
    <property type="match status" value="1"/>
</dbReference>
<dbReference type="RefSeq" id="WP_035763406.1">
    <property type="nucleotide sequence ID" value="NZ_AP019716.1"/>
</dbReference>
<dbReference type="PANTHER" id="PTHR42935:SF1">
    <property type="entry name" value="SLR0930 PROTEIN"/>
    <property type="match status" value="1"/>
</dbReference>